<dbReference type="PANTHER" id="PTHR10281:SF72">
    <property type="entry name" value="NEUDESIN"/>
    <property type="match status" value="1"/>
</dbReference>
<proteinExistence type="inferred from homology"/>
<keyword evidence="5" id="KW-0408">Iron</keyword>
<evidence type="ECO:0000256" key="5">
    <source>
        <dbReference type="ARBA" id="ARBA00023004"/>
    </source>
</evidence>
<keyword evidence="2" id="KW-0349">Heme</keyword>
<sequence>MSTANKLLRPLLLLSSLPPAWLLYDYQTQHPMRAHLPFSYSQSLTRLKNMTTNSSEGYTLKRLRSYDSNNPKSIKFAVKDIVYDVTDSDSFQRKGPYEMFSGRDSTYCLAKMSMSPHDVGKDTSGSLTEKEIEDLNGWIKYFDEKYERCGVIIE</sequence>
<keyword evidence="4" id="KW-0256">Endoplasmic reticulum</keyword>
<evidence type="ECO:0000256" key="3">
    <source>
        <dbReference type="ARBA" id="ARBA00022723"/>
    </source>
</evidence>
<feature type="chain" id="PRO_5040853322" description="Cytochrome b5 heme-binding domain-containing protein" evidence="7">
    <location>
        <begin position="23"/>
        <end position="154"/>
    </location>
</feature>
<feature type="domain" description="Cytochrome b5 heme-binding" evidence="8">
    <location>
        <begin position="58"/>
        <end position="153"/>
    </location>
</feature>
<evidence type="ECO:0000256" key="4">
    <source>
        <dbReference type="ARBA" id="ARBA00022824"/>
    </source>
</evidence>
<keyword evidence="7" id="KW-0732">Signal</keyword>
<comment type="caution">
    <text evidence="9">The sequence shown here is derived from an EMBL/GenBank/DDBJ whole genome shotgun (WGS) entry which is preliminary data.</text>
</comment>
<evidence type="ECO:0000256" key="2">
    <source>
        <dbReference type="ARBA" id="ARBA00022617"/>
    </source>
</evidence>
<dbReference type="SMART" id="SM01117">
    <property type="entry name" value="Cyt-b5"/>
    <property type="match status" value="1"/>
</dbReference>
<dbReference type="InterPro" id="IPR001199">
    <property type="entry name" value="Cyt_B5-like_heme/steroid-bd"/>
</dbReference>
<feature type="signal peptide" evidence="7">
    <location>
        <begin position="1"/>
        <end position="22"/>
    </location>
</feature>
<protein>
    <recommendedName>
        <fullName evidence="8">Cytochrome b5 heme-binding domain-containing protein</fullName>
    </recommendedName>
</protein>
<comment type="similarity">
    <text evidence="6">Belongs to the cytochrome b5 family. MAPR subfamily.</text>
</comment>
<comment type="subcellular location">
    <subcellularLocation>
        <location evidence="1">Endoplasmic reticulum</location>
    </subcellularLocation>
</comment>
<dbReference type="Proteomes" id="UP001165085">
    <property type="component" value="Unassembled WGS sequence"/>
</dbReference>
<dbReference type="SUPFAM" id="SSF55856">
    <property type="entry name" value="Cytochrome b5-like heme/steroid binding domain"/>
    <property type="match status" value="1"/>
</dbReference>
<accession>A0A9W7BY68</accession>
<dbReference type="InterPro" id="IPR036400">
    <property type="entry name" value="Cyt_B5-like_heme/steroid_sf"/>
</dbReference>
<dbReference type="GO" id="GO:0046872">
    <property type="term" value="F:metal ion binding"/>
    <property type="evidence" value="ECO:0007669"/>
    <property type="project" value="UniProtKB-KW"/>
</dbReference>
<dbReference type="PANTHER" id="PTHR10281">
    <property type="entry name" value="MEMBRANE-ASSOCIATED PROGESTERONE RECEPTOR COMPONENT-RELATED"/>
    <property type="match status" value="1"/>
</dbReference>
<dbReference type="GO" id="GO:0005783">
    <property type="term" value="C:endoplasmic reticulum"/>
    <property type="evidence" value="ECO:0007669"/>
    <property type="project" value="UniProtKB-SubCell"/>
</dbReference>
<evidence type="ECO:0000256" key="7">
    <source>
        <dbReference type="SAM" id="SignalP"/>
    </source>
</evidence>
<organism evidence="9 10">
    <name type="scientific">Triparma strigata</name>
    <dbReference type="NCBI Taxonomy" id="1606541"/>
    <lineage>
        <taxon>Eukaryota</taxon>
        <taxon>Sar</taxon>
        <taxon>Stramenopiles</taxon>
        <taxon>Ochrophyta</taxon>
        <taxon>Bolidophyceae</taxon>
        <taxon>Parmales</taxon>
        <taxon>Triparmaceae</taxon>
        <taxon>Triparma</taxon>
    </lineage>
</organism>
<reference evidence="10" key="1">
    <citation type="journal article" date="2023" name="Commun. Biol.">
        <title>Genome analysis of Parmales, the sister group of diatoms, reveals the evolutionary specialization of diatoms from phago-mixotrophs to photoautotrophs.</title>
        <authorList>
            <person name="Ban H."/>
            <person name="Sato S."/>
            <person name="Yoshikawa S."/>
            <person name="Yamada K."/>
            <person name="Nakamura Y."/>
            <person name="Ichinomiya M."/>
            <person name="Sato N."/>
            <person name="Blanc-Mathieu R."/>
            <person name="Endo H."/>
            <person name="Kuwata A."/>
            <person name="Ogata H."/>
        </authorList>
    </citation>
    <scope>NUCLEOTIDE SEQUENCE [LARGE SCALE GENOMIC DNA]</scope>
    <source>
        <strain evidence="10">NIES 3701</strain>
    </source>
</reference>
<evidence type="ECO:0000313" key="10">
    <source>
        <dbReference type="Proteomes" id="UP001165085"/>
    </source>
</evidence>
<dbReference type="InterPro" id="IPR050577">
    <property type="entry name" value="MAPR/NEUFC/NENF-like"/>
</dbReference>
<evidence type="ECO:0000256" key="1">
    <source>
        <dbReference type="ARBA" id="ARBA00004240"/>
    </source>
</evidence>
<dbReference type="EMBL" id="BRXY01000527">
    <property type="protein sequence ID" value="GMH98556.1"/>
    <property type="molecule type" value="Genomic_DNA"/>
</dbReference>
<dbReference type="GO" id="GO:0016020">
    <property type="term" value="C:membrane"/>
    <property type="evidence" value="ECO:0007669"/>
    <property type="project" value="TreeGrafter"/>
</dbReference>
<dbReference type="OrthoDB" id="547796at2759"/>
<name>A0A9W7BY68_9STRA</name>
<keyword evidence="10" id="KW-1185">Reference proteome</keyword>
<evidence type="ECO:0000259" key="8">
    <source>
        <dbReference type="SMART" id="SM01117"/>
    </source>
</evidence>
<keyword evidence="3" id="KW-0479">Metal-binding</keyword>
<dbReference type="AlphaFoldDB" id="A0A9W7BY68"/>
<evidence type="ECO:0000256" key="6">
    <source>
        <dbReference type="ARBA" id="ARBA00038357"/>
    </source>
</evidence>
<evidence type="ECO:0000313" key="9">
    <source>
        <dbReference type="EMBL" id="GMH98556.1"/>
    </source>
</evidence>
<dbReference type="Gene3D" id="3.10.120.10">
    <property type="entry name" value="Cytochrome b5-like heme/steroid binding domain"/>
    <property type="match status" value="1"/>
</dbReference>
<gene>
    <name evidence="9" type="ORF">TrST_g7056</name>
</gene>